<comment type="caution">
    <text evidence="1">The sequence shown here is derived from an EMBL/GenBank/DDBJ whole genome shotgun (WGS) entry which is preliminary data.</text>
</comment>
<name>A0AAD6GB28_9EURO</name>
<organism evidence="1 2">
    <name type="scientific">Penicillium frequentans</name>
    <dbReference type="NCBI Taxonomy" id="3151616"/>
    <lineage>
        <taxon>Eukaryota</taxon>
        <taxon>Fungi</taxon>
        <taxon>Dikarya</taxon>
        <taxon>Ascomycota</taxon>
        <taxon>Pezizomycotina</taxon>
        <taxon>Eurotiomycetes</taxon>
        <taxon>Eurotiomycetidae</taxon>
        <taxon>Eurotiales</taxon>
        <taxon>Aspergillaceae</taxon>
        <taxon>Penicillium</taxon>
    </lineage>
</organism>
<gene>
    <name evidence="1" type="ORF">N7494_011849</name>
</gene>
<reference evidence="1 2" key="1">
    <citation type="journal article" date="2023" name="IMA Fungus">
        <title>Comparative genomic study of the Penicillium genus elucidates a diverse pangenome and 15 lateral gene transfer events.</title>
        <authorList>
            <person name="Petersen C."/>
            <person name="Sorensen T."/>
            <person name="Nielsen M.R."/>
            <person name="Sondergaard T.E."/>
            <person name="Sorensen J.L."/>
            <person name="Fitzpatrick D.A."/>
            <person name="Frisvad J.C."/>
            <person name="Nielsen K.L."/>
        </authorList>
    </citation>
    <scope>NUCLEOTIDE SEQUENCE [LARGE SCALE GENOMIC DNA]</scope>
    <source>
        <strain evidence="1 2">IBT 35679</strain>
    </source>
</reference>
<dbReference type="Proteomes" id="UP001220324">
    <property type="component" value="Unassembled WGS sequence"/>
</dbReference>
<sequence>MANTDERQSHSVKDLSSDRMPVFKTNDKVLLVIMLTEFTEQKGKELVEFLETEPGLINGGLKVQIWAPSKRLLGSIAVQGPHRDSLATVHALAMLAYRSGLEFLFRTSFVVADDFTKRCWDGTHRVGERAKLSLLMVSVQPESTQKTPASISSSPPGVRVVVSRFSDTSDSSNEAWYDDFVACASCDSSSDNYLIRDYKGTNDPWTVRQYKYGLLPFILEKFHWEDYDVFFQDVLRSDYHCRIRQQHHLLNPRAQRSYSISYHCMYLLDPDQEMFASERPQFSTRKQYLKAAWSALSSRLPPELSTEIISLADLIPSFRAPLWRRRQSQEHLHLFVMFPTTEDELREAHLIIHDALQKRSQEQKDVPKTAELIPLHRHSMRTRRDVVVFWENYRMHEPDERCIDPLLNLMLSPIQKKAINLSQFAIVHSGGVRPVVALRTTLDTLCCVSTSTLHRLLARDYDKYNIDHVEAAYNPDQPYYYNPPIWEAVSNSYTDQYLLDYDWIPVFYLTKHLTDSEDLVLRKEIYKVDGQDRYGIGPEAALDYDTEQRKDVCFVPWEYNEDGTLDDIWNIVLKIYKYEGFGRRFQRFFCLDRQSVEDQKLIVVEPDFYLAGRKVQDEGRLLQGMVAPTLAGFRCNRVPCEEAHDVKIELDSCVRTIEDIHGALSDEGQHFIRPGWPGPEVLLPTHPWRLAWPEPSQSGTIPVWDIFGSHLDAVNDENEESGEE</sequence>
<protein>
    <submittedName>
        <fullName evidence="1">Uncharacterized protein</fullName>
    </submittedName>
</protein>
<accession>A0AAD6GB28</accession>
<dbReference type="AlphaFoldDB" id="A0AAD6GB28"/>
<keyword evidence="2" id="KW-1185">Reference proteome</keyword>
<evidence type="ECO:0000313" key="2">
    <source>
        <dbReference type="Proteomes" id="UP001220324"/>
    </source>
</evidence>
<evidence type="ECO:0000313" key="1">
    <source>
        <dbReference type="EMBL" id="KAJ5525199.1"/>
    </source>
</evidence>
<proteinExistence type="predicted"/>
<dbReference type="EMBL" id="JAQIZZ010000008">
    <property type="protein sequence ID" value="KAJ5525199.1"/>
    <property type="molecule type" value="Genomic_DNA"/>
</dbReference>